<dbReference type="PRINTS" id="PR00853">
    <property type="entry name" value="XPGRADSUPER"/>
</dbReference>
<keyword evidence="1" id="KW-0378">Hydrolase</keyword>
<evidence type="ECO:0000256" key="1">
    <source>
        <dbReference type="RuleBase" id="RU910737"/>
    </source>
</evidence>
<dbReference type="InterPro" id="IPR029060">
    <property type="entry name" value="PIN-like_dom_sf"/>
</dbReference>
<protein>
    <recommendedName>
        <fullName evidence="1">Exonuclease 1</fullName>
        <ecNumber evidence="1">3.1.-.-</ecNumber>
    </recommendedName>
</protein>
<dbReference type="GO" id="GO:0006298">
    <property type="term" value="P:mismatch repair"/>
    <property type="evidence" value="ECO:0007669"/>
    <property type="project" value="TreeGrafter"/>
</dbReference>
<keyword evidence="1" id="KW-0267">Excision nuclease</keyword>
<comment type="similarity">
    <text evidence="1">Belongs to the XPG/RAD2 endonuclease family. EXO1 subfamily.</text>
</comment>
<sequence>RRELNRKKAAQLLREGKKSEAKGLPPEMYVETEVLIVIVAPYEADAQLAYLNLQWNRLTGYIQNGFLWLRYSYLKSHLNEVLAIQNSFYSFEKFPYMCILSGCDYLPSLPGIGLVKACKVFENCASTRKLRLAYQIALGNVDIHTHKCLAFFDPATFKPKTTERPQYRHQLSIWDPEYRIKTSGSPCKPIQANAGENGKWKAVHSKTRTVHVDLLQCVPIKPEPLKDPGKLTVAAERLLMSQYEASR</sequence>
<dbReference type="Proteomes" id="UP001283361">
    <property type="component" value="Unassembled WGS sequence"/>
</dbReference>
<dbReference type="InterPro" id="IPR008918">
    <property type="entry name" value="HhH2"/>
</dbReference>
<dbReference type="Gene3D" id="1.10.150.20">
    <property type="entry name" value="5' to 3' exonuclease, C-terminal subdomain"/>
    <property type="match status" value="1"/>
</dbReference>
<comment type="function">
    <text evidence="1">5'-&gt;3' double-stranded DNA exonuclease which may also possess a cryptic 3'-&gt;5' double-stranded DNA exonuclease activity. Functions in DNA mismatch repair.</text>
</comment>
<keyword evidence="1" id="KW-0227">DNA damage</keyword>
<evidence type="ECO:0000313" key="2">
    <source>
        <dbReference type="EMBL" id="KAK3787131.1"/>
    </source>
</evidence>
<dbReference type="SMART" id="SM00279">
    <property type="entry name" value="HhH2"/>
    <property type="match status" value="1"/>
</dbReference>
<dbReference type="GO" id="GO:0006310">
    <property type="term" value="P:DNA recombination"/>
    <property type="evidence" value="ECO:0007669"/>
    <property type="project" value="TreeGrafter"/>
</dbReference>
<dbReference type="EC" id="3.1.-.-" evidence="1"/>
<keyword evidence="1" id="KW-0269">Exonuclease</keyword>
<dbReference type="GO" id="GO:0003677">
    <property type="term" value="F:DNA binding"/>
    <property type="evidence" value="ECO:0007669"/>
    <property type="project" value="UniProtKB-UniRule"/>
</dbReference>
<accession>A0AAE1AH50</accession>
<gene>
    <name evidence="2" type="ORF">RRG08_038650</name>
</gene>
<evidence type="ECO:0000313" key="3">
    <source>
        <dbReference type="Proteomes" id="UP001283361"/>
    </source>
</evidence>
<keyword evidence="1" id="KW-0228">DNA excision</keyword>
<dbReference type="EMBL" id="JAWDGP010001893">
    <property type="protein sequence ID" value="KAK3787131.1"/>
    <property type="molecule type" value="Genomic_DNA"/>
</dbReference>
<keyword evidence="3" id="KW-1185">Reference proteome</keyword>
<dbReference type="AlphaFoldDB" id="A0AAE1AH50"/>
<keyword evidence="1" id="KW-0479">Metal-binding</keyword>
<dbReference type="SUPFAM" id="SSF47807">
    <property type="entry name" value="5' to 3' exonuclease, C-terminal subdomain"/>
    <property type="match status" value="1"/>
</dbReference>
<dbReference type="PANTHER" id="PTHR11081">
    <property type="entry name" value="FLAP ENDONUCLEASE FAMILY MEMBER"/>
    <property type="match status" value="1"/>
</dbReference>
<name>A0AAE1AH50_9GAST</name>
<dbReference type="GO" id="GO:0035312">
    <property type="term" value="F:5'-3' DNA exonuclease activity"/>
    <property type="evidence" value="ECO:0007669"/>
    <property type="project" value="UniProtKB-UniRule"/>
</dbReference>
<proteinExistence type="inferred from homology"/>
<organism evidence="2 3">
    <name type="scientific">Elysia crispata</name>
    <name type="common">lettuce slug</name>
    <dbReference type="NCBI Taxonomy" id="231223"/>
    <lineage>
        <taxon>Eukaryota</taxon>
        <taxon>Metazoa</taxon>
        <taxon>Spiralia</taxon>
        <taxon>Lophotrochozoa</taxon>
        <taxon>Mollusca</taxon>
        <taxon>Gastropoda</taxon>
        <taxon>Heterobranchia</taxon>
        <taxon>Euthyneura</taxon>
        <taxon>Panpulmonata</taxon>
        <taxon>Sacoglossa</taxon>
        <taxon>Placobranchoidea</taxon>
        <taxon>Plakobranchidae</taxon>
        <taxon>Elysia</taxon>
    </lineage>
</organism>
<dbReference type="Gene3D" id="3.40.50.1010">
    <property type="entry name" value="5'-nuclease"/>
    <property type="match status" value="1"/>
</dbReference>
<dbReference type="PANTHER" id="PTHR11081:SF8">
    <property type="entry name" value="EXONUCLEASE 1"/>
    <property type="match status" value="1"/>
</dbReference>
<dbReference type="GO" id="GO:0017108">
    <property type="term" value="F:5'-flap endonuclease activity"/>
    <property type="evidence" value="ECO:0007669"/>
    <property type="project" value="TreeGrafter"/>
</dbReference>
<dbReference type="SUPFAM" id="SSF88723">
    <property type="entry name" value="PIN domain-like"/>
    <property type="match status" value="1"/>
</dbReference>
<keyword evidence="1" id="KW-0460">Magnesium</keyword>
<dbReference type="InterPro" id="IPR036279">
    <property type="entry name" value="5-3_exonuclease_C_sf"/>
</dbReference>
<keyword evidence="1" id="KW-0540">Nuclease</keyword>
<dbReference type="GO" id="GO:0046872">
    <property type="term" value="F:metal ion binding"/>
    <property type="evidence" value="ECO:0007669"/>
    <property type="project" value="UniProtKB-UniRule"/>
</dbReference>
<comment type="subcellular location">
    <subcellularLocation>
        <location evidence="1">Nucleus</location>
    </subcellularLocation>
</comment>
<keyword evidence="1" id="KW-0234">DNA repair</keyword>
<feature type="non-terminal residue" evidence="2">
    <location>
        <position position="1"/>
    </location>
</feature>
<keyword evidence="1" id="KW-0539">Nucleus</keyword>
<comment type="cofactor">
    <cofactor evidence="1">
        <name>Mg(2+)</name>
        <dbReference type="ChEBI" id="CHEBI:18420"/>
    </cofactor>
    <text evidence="1">Binds 2 magnesium ions per subunit. They probably participate in the reaction catalyzed by the enzyme. May bind an additional third magnesium ion after substrate binding.</text>
</comment>
<reference evidence="2" key="1">
    <citation type="journal article" date="2023" name="G3 (Bethesda)">
        <title>A reference genome for the long-term kleptoplast-retaining sea slug Elysia crispata morphotype clarki.</title>
        <authorList>
            <person name="Eastman K.E."/>
            <person name="Pendleton A.L."/>
            <person name="Shaikh M.A."/>
            <person name="Suttiyut T."/>
            <person name="Ogas R."/>
            <person name="Tomko P."/>
            <person name="Gavelis G."/>
            <person name="Widhalm J.R."/>
            <person name="Wisecaver J.H."/>
        </authorList>
    </citation>
    <scope>NUCLEOTIDE SEQUENCE</scope>
    <source>
        <strain evidence="2">ECLA1</strain>
    </source>
</reference>
<keyword evidence="1" id="KW-0238">DNA-binding</keyword>
<dbReference type="InterPro" id="IPR006084">
    <property type="entry name" value="XPG/Rad2"/>
</dbReference>
<dbReference type="GO" id="GO:0005634">
    <property type="term" value="C:nucleus"/>
    <property type="evidence" value="ECO:0007669"/>
    <property type="project" value="UniProtKB-SubCell"/>
</dbReference>
<comment type="caution">
    <text evidence="2">The sequence shown here is derived from an EMBL/GenBank/DDBJ whole genome shotgun (WGS) entry which is preliminary data.</text>
</comment>